<comment type="caution">
    <text evidence="1">The sequence shown here is derived from an EMBL/GenBank/DDBJ whole genome shotgun (WGS) entry which is preliminary data.</text>
</comment>
<accession>A0AAV8W3K4</accession>
<reference evidence="1 2" key="1">
    <citation type="journal article" date="2023" name="Insect Mol. Biol.">
        <title>Genome sequencing provides insights into the evolution of gene families encoding plant cell wall-degrading enzymes in longhorned beetles.</title>
        <authorList>
            <person name="Shin N.R."/>
            <person name="Okamura Y."/>
            <person name="Kirsch R."/>
            <person name="Pauchet Y."/>
        </authorList>
    </citation>
    <scope>NUCLEOTIDE SEQUENCE [LARGE SCALE GENOMIC DNA]</scope>
    <source>
        <strain evidence="1">EAD_L_NR</strain>
    </source>
</reference>
<dbReference type="EMBL" id="JANEYG010000012">
    <property type="protein sequence ID" value="KAJ8920894.1"/>
    <property type="molecule type" value="Genomic_DNA"/>
</dbReference>
<keyword evidence="2" id="KW-1185">Reference proteome</keyword>
<protein>
    <submittedName>
        <fullName evidence="1">Uncharacterized protein</fullName>
    </submittedName>
</protein>
<evidence type="ECO:0000313" key="1">
    <source>
        <dbReference type="EMBL" id="KAJ8920894.1"/>
    </source>
</evidence>
<gene>
    <name evidence="1" type="ORF">NQ315_015687</name>
</gene>
<proteinExistence type="predicted"/>
<organism evidence="1 2">
    <name type="scientific">Exocentrus adspersus</name>
    <dbReference type="NCBI Taxonomy" id="1586481"/>
    <lineage>
        <taxon>Eukaryota</taxon>
        <taxon>Metazoa</taxon>
        <taxon>Ecdysozoa</taxon>
        <taxon>Arthropoda</taxon>
        <taxon>Hexapoda</taxon>
        <taxon>Insecta</taxon>
        <taxon>Pterygota</taxon>
        <taxon>Neoptera</taxon>
        <taxon>Endopterygota</taxon>
        <taxon>Coleoptera</taxon>
        <taxon>Polyphaga</taxon>
        <taxon>Cucujiformia</taxon>
        <taxon>Chrysomeloidea</taxon>
        <taxon>Cerambycidae</taxon>
        <taxon>Lamiinae</taxon>
        <taxon>Acanthocinini</taxon>
        <taxon>Exocentrus</taxon>
    </lineage>
</organism>
<dbReference type="Proteomes" id="UP001159042">
    <property type="component" value="Unassembled WGS sequence"/>
</dbReference>
<sequence length="94" mass="10582">MYLSCPSLTGMERIKKRDDIQQSAKVVLSSANGPPGLTRNRYRSAYAEVLDKLKNEFSERYEKKSISSSEGLNEYLTIKTLGKGSFGHVVNFFV</sequence>
<name>A0AAV8W3K4_9CUCU</name>
<evidence type="ECO:0000313" key="2">
    <source>
        <dbReference type="Proteomes" id="UP001159042"/>
    </source>
</evidence>
<dbReference type="AlphaFoldDB" id="A0AAV8W3K4"/>